<feature type="compositionally biased region" description="Polar residues" evidence="2">
    <location>
        <begin position="87"/>
        <end position="98"/>
    </location>
</feature>
<feature type="region of interest" description="Disordered" evidence="2">
    <location>
        <begin position="227"/>
        <end position="247"/>
    </location>
</feature>
<dbReference type="InterPro" id="IPR011009">
    <property type="entry name" value="Kinase-like_dom_sf"/>
</dbReference>
<comment type="caution">
    <text evidence="3">The sequence shown here is derived from an EMBL/GenBank/DDBJ whole genome shotgun (WGS) entry which is preliminary data.</text>
</comment>
<dbReference type="EMBL" id="JAABOA010001920">
    <property type="protein sequence ID" value="KAF9580666.1"/>
    <property type="molecule type" value="Genomic_DNA"/>
</dbReference>
<feature type="compositionally biased region" description="Polar residues" evidence="2">
    <location>
        <begin position="1338"/>
        <end position="1347"/>
    </location>
</feature>
<gene>
    <name evidence="3" type="ORF">BGW38_002598</name>
</gene>
<evidence type="ECO:0000256" key="1">
    <source>
        <dbReference type="ARBA" id="ARBA00022737"/>
    </source>
</evidence>
<keyword evidence="4" id="KW-1185">Reference proteome</keyword>
<feature type="region of interest" description="Disordered" evidence="2">
    <location>
        <begin position="46"/>
        <end position="68"/>
    </location>
</feature>
<feature type="compositionally biased region" description="Basic residues" evidence="2">
    <location>
        <begin position="1476"/>
        <end position="1489"/>
    </location>
</feature>
<feature type="compositionally biased region" description="Gly residues" evidence="2">
    <location>
        <begin position="1195"/>
        <end position="1208"/>
    </location>
</feature>
<feature type="compositionally biased region" description="Acidic residues" evidence="2">
    <location>
        <begin position="868"/>
        <end position="896"/>
    </location>
</feature>
<feature type="region of interest" description="Disordered" evidence="2">
    <location>
        <begin position="1252"/>
        <end position="1300"/>
    </location>
</feature>
<feature type="region of interest" description="Disordered" evidence="2">
    <location>
        <begin position="859"/>
        <end position="1151"/>
    </location>
</feature>
<evidence type="ECO:0000313" key="4">
    <source>
        <dbReference type="Proteomes" id="UP000780801"/>
    </source>
</evidence>
<proteinExistence type="predicted"/>
<accession>A0A9P6FT10</accession>
<feature type="region of interest" description="Disordered" evidence="2">
    <location>
        <begin position="87"/>
        <end position="151"/>
    </location>
</feature>
<feature type="compositionally biased region" description="Polar residues" evidence="2">
    <location>
        <begin position="1142"/>
        <end position="1151"/>
    </location>
</feature>
<feature type="compositionally biased region" description="Acidic residues" evidence="2">
    <location>
        <begin position="1080"/>
        <end position="1092"/>
    </location>
</feature>
<dbReference type="Gene3D" id="1.25.10.10">
    <property type="entry name" value="Leucine-rich Repeat Variant"/>
    <property type="match status" value="2"/>
</dbReference>
<dbReference type="PANTHER" id="PTHR46618:SF1">
    <property type="entry name" value="ARMADILLO REPEAT-CONTAINING PROTEIN 3"/>
    <property type="match status" value="1"/>
</dbReference>
<feature type="compositionally biased region" description="Basic and acidic residues" evidence="2">
    <location>
        <begin position="1130"/>
        <end position="1141"/>
    </location>
</feature>
<feature type="compositionally biased region" description="Polar residues" evidence="2">
    <location>
        <begin position="898"/>
        <end position="914"/>
    </location>
</feature>
<dbReference type="Gene3D" id="1.10.510.10">
    <property type="entry name" value="Transferase(Phosphotransferase) domain 1"/>
    <property type="match status" value="1"/>
</dbReference>
<keyword evidence="1" id="KW-0677">Repeat</keyword>
<feature type="compositionally biased region" description="Basic and acidic residues" evidence="2">
    <location>
        <begin position="948"/>
        <end position="974"/>
    </location>
</feature>
<dbReference type="InterPro" id="IPR016024">
    <property type="entry name" value="ARM-type_fold"/>
</dbReference>
<feature type="region of interest" description="Disordered" evidence="2">
    <location>
        <begin position="1338"/>
        <end position="1369"/>
    </location>
</feature>
<feature type="compositionally biased region" description="Low complexity" evidence="2">
    <location>
        <begin position="1032"/>
        <end position="1042"/>
    </location>
</feature>
<feature type="compositionally biased region" description="Basic residues" evidence="2">
    <location>
        <begin position="1526"/>
        <end position="1537"/>
    </location>
</feature>
<feature type="compositionally biased region" description="Basic and acidic residues" evidence="2">
    <location>
        <begin position="1211"/>
        <end position="1224"/>
    </location>
</feature>
<feature type="compositionally biased region" description="Basic and acidic residues" evidence="2">
    <location>
        <begin position="236"/>
        <end position="247"/>
    </location>
</feature>
<evidence type="ECO:0008006" key="5">
    <source>
        <dbReference type="Google" id="ProtNLM"/>
    </source>
</evidence>
<dbReference type="OrthoDB" id="8693905at2759"/>
<reference evidence="3" key="1">
    <citation type="journal article" date="2020" name="Fungal Divers.">
        <title>Resolving the Mortierellaceae phylogeny through synthesis of multi-gene phylogenetics and phylogenomics.</title>
        <authorList>
            <person name="Vandepol N."/>
            <person name="Liber J."/>
            <person name="Desiro A."/>
            <person name="Na H."/>
            <person name="Kennedy M."/>
            <person name="Barry K."/>
            <person name="Grigoriev I.V."/>
            <person name="Miller A.N."/>
            <person name="O'Donnell K."/>
            <person name="Stajich J.E."/>
            <person name="Bonito G."/>
        </authorList>
    </citation>
    <scope>NUCLEOTIDE SEQUENCE</scope>
    <source>
        <strain evidence="3">KOD1015</strain>
    </source>
</reference>
<protein>
    <recommendedName>
        <fullName evidence="5">Protein kinase domain-containing protein</fullName>
    </recommendedName>
</protein>
<dbReference type="PANTHER" id="PTHR46618">
    <property type="entry name" value="ARMADILLO REPEAT-CONTAINING PROTEIN 3"/>
    <property type="match status" value="1"/>
</dbReference>
<feature type="compositionally biased region" description="Basic and acidic residues" evidence="2">
    <location>
        <begin position="1046"/>
        <end position="1062"/>
    </location>
</feature>
<feature type="compositionally biased region" description="Polar residues" evidence="2">
    <location>
        <begin position="1010"/>
        <end position="1029"/>
    </location>
</feature>
<name>A0A9P6FT10_9FUNG</name>
<dbReference type="SUPFAM" id="SSF48371">
    <property type="entry name" value="ARM repeat"/>
    <property type="match status" value="2"/>
</dbReference>
<feature type="compositionally biased region" description="Basic and acidic residues" evidence="2">
    <location>
        <begin position="124"/>
        <end position="133"/>
    </location>
</feature>
<evidence type="ECO:0000313" key="3">
    <source>
        <dbReference type="EMBL" id="KAF9580666.1"/>
    </source>
</evidence>
<evidence type="ECO:0000256" key="2">
    <source>
        <dbReference type="SAM" id="MobiDB-lite"/>
    </source>
</evidence>
<sequence>MGALYRIVQDDHPPIPESVSAIVRDFLMQCFQKDCNLRVSAKKLSKHPWIQMSKKKSSSGSQRSRDKAIPAYEDAVKSVQQWNEAIKGTTTISPGRMSNSKRRSSERGGKSVERTVPAIVEIFHTTRPEDREPFSAPPAQQQKTQRPTSAIGPPAAYLQLGNTSNTPNINVTNPTNVTHSYEPEVYTSNWDDDFADSISSMQLAAAFEGRDQGDEIMKTVRALPSNNRWASDDSDEGHQRHVKESRNNFKLKVAEGKKLAYGKQEAADNKGPSGSLASRSKAIVHAPIDLVRSRSAPGQLALSPPLMSEEFQHYQENEDDGDFSEFLDEYGNDAGSDEEDPFAEVEEGFDEIDLEANIAREKYARISASISEQFKKLEVHCTDKQLEVVCDQLLTLLTENPDVRGPMVANHGTIPLLDLIENCVQQTLILKFLTILNMLIKNDPALQESLCLVGAIPVLIRYTSKRFTKEIQMEAAAFIQQICNSNPMTLQMFISCRGLRTLIEFLQGNYSTKKDLVWIAINGIHSVFNLQSLTPRNDFCRLLAKQGLLDPLSAALYNTIRDPNGASCTEKIVQDLPLPLKVVMLKCIKNISMNSNTLDVLQNASAIHTLVKVLEDYVEGASLCQDVSKDISKEITNYVLTTLFNLCRINKARQEEAALAGIIPHLKQLAESNSPLKQLALPILCDMAHAGRVCRNILWSDGCLQAYVGLFKDNYWQVNAMDSVLIWLQDETVDVEQVLLEPGHINLFVQAFLSAKANSFENILEPLYKIIRLSPSIACGIAVPALFQRLMDRLGHPKAVVRLNLLRILRAIFDAHPTRNLLIDRYGISDVVTRIALTDSAVLVKELANEILDAFAESDSEAALSGNDESDEDEEVEEEEEEEEDFEVERDEDEDTYGQFSSENGVFGSRTPQRPLTVDAVDESDLDPSRGMAMHRRSLSSRSSGKTVVHDTKKYRGGDHFEREVDELDVRDTGMDPMASPRSILAQRRLHGLLQPTTARRNSKYEGGPRTSSSWPTRQRPSDQLSSNIELGAEGSEGSASDDSSEDRFVTGRDWEEDESRRVFHNPGAIHATVQRRVDEDEDSDNDEEDDEPRTVRMVPRQFGHQKSRSLSEVINSISSGSSAAGSSRMGEDLVRTRSNDLESTSSLSQYRTEEFTESMIMRTELPRIRLELFDLDGFPAWNRQHLEAADDGGSDGSGNSDGGGYGEGSYDSRLDEGEGERRTRSPRAAGFNPMVSPEEITKMLEEYHGVRRPSIDGNTHPYGHTGGAASAGRQSTTTRSSSGNSSGTSSGDPTIRGPLRLVGGGIAVSSVESSTWSSIQDYDSLEGGHGILRERMSSQGSVSSVDEQALSEPPKTPTTPHPSGNGGLMLAARQEYDSELQFSDDEFGDEEERIDIFGVQEESSSVDTDHHHPSKAEKSVAIESTPYLETEDPMADKGTIIAMNVSGMHSSQNSDGDGIGDAVNHNAEFSPWKGISRRPSKRGHHRVLRLSEGMGVPPSEEGKGNNSEHEDEAGNGIGSFSMTAFRRRQRVHLKSE</sequence>
<dbReference type="InterPro" id="IPR011989">
    <property type="entry name" value="ARM-like"/>
</dbReference>
<dbReference type="InterPro" id="IPR052441">
    <property type="entry name" value="Armadillo-Ser/Thr_Kinase"/>
</dbReference>
<feature type="compositionally biased region" description="Low complexity" evidence="2">
    <location>
        <begin position="1109"/>
        <end position="1129"/>
    </location>
</feature>
<feature type="region of interest" description="Disordered" evidence="2">
    <location>
        <begin position="1188"/>
        <end position="1238"/>
    </location>
</feature>
<feature type="compositionally biased region" description="Polar residues" evidence="2">
    <location>
        <begin position="138"/>
        <end position="148"/>
    </location>
</feature>
<dbReference type="Proteomes" id="UP000780801">
    <property type="component" value="Unassembled WGS sequence"/>
</dbReference>
<feature type="compositionally biased region" description="Low complexity" evidence="2">
    <location>
        <begin position="1268"/>
        <end position="1292"/>
    </location>
</feature>
<dbReference type="SUPFAM" id="SSF56112">
    <property type="entry name" value="Protein kinase-like (PK-like)"/>
    <property type="match status" value="1"/>
</dbReference>
<organism evidence="3 4">
    <name type="scientific">Lunasporangiospora selenospora</name>
    <dbReference type="NCBI Taxonomy" id="979761"/>
    <lineage>
        <taxon>Eukaryota</taxon>
        <taxon>Fungi</taxon>
        <taxon>Fungi incertae sedis</taxon>
        <taxon>Mucoromycota</taxon>
        <taxon>Mortierellomycotina</taxon>
        <taxon>Mortierellomycetes</taxon>
        <taxon>Mortierellales</taxon>
        <taxon>Mortierellaceae</taxon>
        <taxon>Lunasporangiospora</taxon>
    </lineage>
</organism>
<feature type="region of interest" description="Disordered" evidence="2">
    <location>
        <begin position="1472"/>
        <end position="1537"/>
    </location>
</feature>
<feature type="compositionally biased region" description="Basic and acidic residues" evidence="2">
    <location>
        <begin position="103"/>
        <end position="113"/>
    </location>
</feature>